<dbReference type="InterPro" id="IPR029016">
    <property type="entry name" value="GAF-like_dom_sf"/>
</dbReference>
<organism evidence="6 7">
    <name type="scientific">Arthrobacter methylotrophus</name>
    <dbReference type="NCBI Taxonomy" id="121291"/>
    <lineage>
        <taxon>Bacteria</taxon>
        <taxon>Bacillati</taxon>
        <taxon>Actinomycetota</taxon>
        <taxon>Actinomycetes</taxon>
        <taxon>Micrococcales</taxon>
        <taxon>Micrococcaceae</taxon>
        <taxon>Arthrobacter</taxon>
    </lineage>
</organism>
<dbReference type="Pfam" id="PF01614">
    <property type="entry name" value="IclR_C"/>
    <property type="match status" value="1"/>
</dbReference>
<evidence type="ECO:0000313" key="6">
    <source>
        <dbReference type="EMBL" id="MFB9716017.1"/>
    </source>
</evidence>
<dbReference type="PROSITE" id="PS51077">
    <property type="entry name" value="HTH_ICLR"/>
    <property type="match status" value="1"/>
</dbReference>
<dbReference type="InterPro" id="IPR036390">
    <property type="entry name" value="WH_DNA-bd_sf"/>
</dbReference>
<feature type="domain" description="HTH iclR-type" evidence="4">
    <location>
        <begin position="10"/>
        <end position="70"/>
    </location>
</feature>
<dbReference type="RefSeq" id="WP_345046045.1">
    <property type="nucleotide sequence ID" value="NZ_BAABED010000001.1"/>
</dbReference>
<evidence type="ECO:0000259" key="5">
    <source>
        <dbReference type="PROSITE" id="PS51078"/>
    </source>
</evidence>
<comment type="caution">
    <text evidence="6">The sequence shown here is derived from an EMBL/GenBank/DDBJ whole genome shotgun (WGS) entry which is preliminary data.</text>
</comment>
<sequence>MIRNNNGSRVESVHRALFLLKVMAQEGSLSVTEAAKALDVDPSTAQRLLATLAGDGFAEQGEHRRYGPGPELLRPGMMRAVPPLRVRARPHLERLFERVGETVHLATLVGTKVHHVDGIEATTHALRFGLRVGVILPAHVTSSGKAMLADLPLHEVDARYRIALSGASGPAAEIDFEKLYRDLDETRRHGVGMNFQESEDGVAAFAVSLGVIDGEHAAFSIAMPIARFGSGDAKRISDHLIRTAAELKESQL</sequence>
<evidence type="ECO:0000256" key="2">
    <source>
        <dbReference type="ARBA" id="ARBA00023125"/>
    </source>
</evidence>
<dbReference type="Pfam" id="PF09339">
    <property type="entry name" value="HTH_IclR"/>
    <property type="match status" value="1"/>
</dbReference>
<dbReference type="EMBL" id="JBHMBH010000040">
    <property type="protein sequence ID" value="MFB9716017.1"/>
    <property type="molecule type" value="Genomic_DNA"/>
</dbReference>
<dbReference type="SUPFAM" id="SSF55781">
    <property type="entry name" value="GAF domain-like"/>
    <property type="match status" value="1"/>
</dbReference>
<dbReference type="SUPFAM" id="SSF46785">
    <property type="entry name" value="Winged helix' DNA-binding domain"/>
    <property type="match status" value="1"/>
</dbReference>
<dbReference type="Gene3D" id="1.10.10.10">
    <property type="entry name" value="Winged helix-like DNA-binding domain superfamily/Winged helix DNA-binding domain"/>
    <property type="match status" value="1"/>
</dbReference>
<accession>A0ABV5UV02</accession>
<keyword evidence="3" id="KW-0804">Transcription</keyword>
<dbReference type="PROSITE" id="PS51078">
    <property type="entry name" value="ICLR_ED"/>
    <property type="match status" value="1"/>
</dbReference>
<dbReference type="InterPro" id="IPR050707">
    <property type="entry name" value="HTH_MetabolicPath_Reg"/>
</dbReference>
<keyword evidence="2" id="KW-0238">DNA-binding</keyword>
<evidence type="ECO:0000313" key="7">
    <source>
        <dbReference type="Proteomes" id="UP001589536"/>
    </source>
</evidence>
<proteinExistence type="predicted"/>
<dbReference type="PANTHER" id="PTHR30136">
    <property type="entry name" value="HELIX-TURN-HELIX TRANSCRIPTIONAL REGULATOR, ICLR FAMILY"/>
    <property type="match status" value="1"/>
</dbReference>
<evidence type="ECO:0000256" key="1">
    <source>
        <dbReference type="ARBA" id="ARBA00023015"/>
    </source>
</evidence>
<dbReference type="PANTHER" id="PTHR30136:SF35">
    <property type="entry name" value="HTH-TYPE TRANSCRIPTIONAL REGULATOR RV1719"/>
    <property type="match status" value="1"/>
</dbReference>
<dbReference type="Gene3D" id="3.30.450.40">
    <property type="match status" value="1"/>
</dbReference>
<keyword evidence="7" id="KW-1185">Reference proteome</keyword>
<dbReference type="SMART" id="SM00346">
    <property type="entry name" value="HTH_ICLR"/>
    <property type="match status" value="1"/>
</dbReference>
<evidence type="ECO:0000256" key="3">
    <source>
        <dbReference type="ARBA" id="ARBA00023163"/>
    </source>
</evidence>
<gene>
    <name evidence="6" type="ORF">ACFFPI_18125</name>
</gene>
<feature type="domain" description="IclR-ED" evidence="5">
    <location>
        <begin position="71"/>
        <end position="252"/>
    </location>
</feature>
<reference evidence="6 7" key="1">
    <citation type="submission" date="2024-09" db="EMBL/GenBank/DDBJ databases">
        <authorList>
            <person name="Sun Q."/>
            <person name="Mori K."/>
        </authorList>
    </citation>
    <scope>NUCLEOTIDE SEQUENCE [LARGE SCALE GENOMIC DNA]</scope>
    <source>
        <strain evidence="6 7">JCM 13519</strain>
    </source>
</reference>
<name>A0ABV5UV02_9MICC</name>
<evidence type="ECO:0000259" key="4">
    <source>
        <dbReference type="PROSITE" id="PS51077"/>
    </source>
</evidence>
<dbReference type="InterPro" id="IPR036388">
    <property type="entry name" value="WH-like_DNA-bd_sf"/>
</dbReference>
<protein>
    <submittedName>
        <fullName evidence="6">IclR family transcriptional regulator</fullName>
    </submittedName>
</protein>
<dbReference type="InterPro" id="IPR005471">
    <property type="entry name" value="Tscrpt_reg_IclR_N"/>
</dbReference>
<keyword evidence="1" id="KW-0805">Transcription regulation</keyword>
<dbReference type="InterPro" id="IPR014757">
    <property type="entry name" value="Tscrpt_reg_IclR_C"/>
</dbReference>
<dbReference type="Proteomes" id="UP001589536">
    <property type="component" value="Unassembled WGS sequence"/>
</dbReference>